<protein>
    <submittedName>
        <fullName evidence="2">Uncharacterized protein</fullName>
    </submittedName>
</protein>
<gene>
    <name evidence="2" type="ordered locus">P9303_10381</name>
</gene>
<organism evidence="2 3">
    <name type="scientific">Prochlorococcus marinus (strain MIT 9303)</name>
    <dbReference type="NCBI Taxonomy" id="59922"/>
    <lineage>
        <taxon>Bacteria</taxon>
        <taxon>Bacillati</taxon>
        <taxon>Cyanobacteriota</taxon>
        <taxon>Cyanophyceae</taxon>
        <taxon>Synechococcales</taxon>
        <taxon>Prochlorococcaceae</taxon>
        <taxon>Prochlorococcus</taxon>
    </lineage>
</organism>
<dbReference type="RefSeq" id="WP_011825691.1">
    <property type="nucleotide sequence ID" value="NC_008820.1"/>
</dbReference>
<name>A2C8H7_PROM3</name>
<reference evidence="2 3" key="1">
    <citation type="journal article" date="2007" name="PLoS Genet.">
        <title>Patterns and implications of gene gain and loss in the evolution of Prochlorococcus.</title>
        <authorList>
            <person name="Kettler G.C."/>
            <person name="Martiny A.C."/>
            <person name="Huang K."/>
            <person name="Zucker J."/>
            <person name="Coleman M.L."/>
            <person name="Rodrigue S."/>
            <person name="Chen F."/>
            <person name="Lapidus A."/>
            <person name="Ferriera S."/>
            <person name="Johnson J."/>
            <person name="Steglich C."/>
            <person name="Church G.M."/>
            <person name="Richardson P."/>
            <person name="Chisholm S.W."/>
        </authorList>
    </citation>
    <scope>NUCLEOTIDE SEQUENCE [LARGE SCALE GENOMIC DNA]</scope>
    <source>
        <strain evidence="2 3">MIT 9303</strain>
    </source>
</reference>
<keyword evidence="1" id="KW-1133">Transmembrane helix</keyword>
<dbReference type="KEGG" id="pmf:P9303_10381"/>
<evidence type="ECO:0000256" key="1">
    <source>
        <dbReference type="SAM" id="Phobius"/>
    </source>
</evidence>
<dbReference type="Proteomes" id="UP000002274">
    <property type="component" value="Chromosome"/>
</dbReference>
<accession>A2C8H7</accession>
<proteinExistence type="predicted"/>
<keyword evidence="1" id="KW-0472">Membrane</keyword>
<keyword evidence="1" id="KW-0812">Transmembrane</keyword>
<sequence>MDPLDPLSQAGTHLPLAILLVITAVGAFFGGALITALIRARSELGWFKREEE</sequence>
<feature type="transmembrane region" description="Helical" evidence="1">
    <location>
        <begin position="16"/>
        <end position="38"/>
    </location>
</feature>
<dbReference type="AlphaFoldDB" id="A2C8H7"/>
<evidence type="ECO:0000313" key="3">
    <source>
        <dbReference type="Proteomes" id="UP000002274"/>
    </source>
</evidence>
<evidence type="ECO:0000313" key="2">
    <source>
        <dbReference type="EMBL" id="ABM77787.1"/>
    </source>
</evidence>
<dbReference type="EMBL" id="CP000554">
    <property type="protein sequence ID" value="ABM77787.1"/>
    <property type="molecule type" value="Genomic_DNA"/>
</dbReference>
<dbReference type="HOGENOM" id="CLU_3083496_0_0_3"/>